<sequence length="383" mass="41502">MFPTVDIDRILPGGFKRPKGEPAYFSTQGLDGVRYCTYYEHLDPEQIQEQRRRRIIQVRPEPKIRGQCDPGKCREFAEGSCHFVGELTFYIPGVPVGGLLKLTTGSEHASEAIYMELARIKEVLGTIPQIHPFEPGTPPFLITKELQPRTYYDQRTGERKRAENWVPILVPAFDMGALVSGAQPLLERPRAPQGWLAATSAQAMPVDAGGQYEAPIKTEGSEITASVPAMQAPPASMASATAPSLDDEPPIIDPAEEGGMPPPPPDEFMGAAQGERGLGDLVDLSKPGIVAWVEALGGPEKALQVARGLTNLGDGVLQSHVAISEMVRGSGIQAEQFRVYMTQRYGKGWVRNPSVYADALANLRSMKTDGSLKQIIAAAASQT</sequence>
<evidence type="ECO:0000313" key="1">
    <source>
        <dbReference type="EMBL" id="OIQ68460.1"/>
    </source>
</evidence>
<dbReference type="EMBL" id="MLJW01005297">
    <property type="protein sequence ID" value="OIQ68460.1"/>
    <property type="molecule type" value="Genomic_DNA"/>
</dbReference>
<reference evidence="1" key="1">
    <citation type="submission" date="2016-10" db="EMBL/GenBank/DDBJ databases">
        <title>Sequence of Gallionella enrichment culture.</title>
        <authorList>
            <person name="Poehlein A."/>
            <person name="Muehling M."/>
            <person name="Daniel R."/>
        </authorList>
    </citation>
    <scope>NUCLEOTIDE SEQUENCE</scope>
</reference>
<protein>
    <submittedName>
        <fullName evidence="1">Uncharacterized protein</fullName>
    </submittedName>
</protein>
<name>A0A1J5PLL2_9ZZZZ</name>
<proteinExistence type="predicted"/>
<dbReference type="AlphaFoldDB" id="A0A1J5PLL2"/>
<organism evidence="1">
    <name type="scientific">mine drainage metagenome</name>
    <dbReference type="NCBI Taxonomy" id="410659"/>
    <lineage>
        <taxon>unclassified sequences</taxon>
        <taxon>metagenomes</taxon>
        <taxon>ecological metagenomes</taxon>
    </lineage>
</organism>
<gene>
    <name evidence="1" type="ORF">GALL_499480</name>
</gene>
<dbReference type="Pfam" id="PF18897">
    <property type="entry name" value="Gp3-like"/>
    <property type="match status" value="1"/>
</dbReference>
<dbReference type="InterPro" id="IPR043991">
    <property type="entry name" value="Gp3-like"/>
</dbReference>
<comment type="caution">
    <text evidence="1">The sequence shown here is derived from an EMBL/GenBank/DDBJ whole genome shotgun (WGS) entry which is preliminary data.</text>
</comment>
<accession>A0A1J5PLL2</accession>